<reference evidence="1 2" key="1">
    <citation type="submission" date="2018-05" db="EMBL/GenBank/DDBJ databases">
        <title>Genome comparison of Eubacterium sp.</title>
        <authorList>
            <person name="Feng Y."/>
            <person name="Sanchez-Andrea I."/>
            <person name="Stams A.J.M."/>
            <person name="De Vos W.M."/>
        </authorList>
    </citation>
    <scope>NUCLEOTIDE SEQUENCE [LARGE SCALE GENOMIC DNA]</scope>
    <source>
        <strain evidence="1 2">YI</strain>
    </source>
</reference>
<dbReference type="GO" id="GO:0006071">
    <property type="term" value="P:glycerol metabolic process"/>
    <property type="evidence" value="ECO:0007669"/>
    <property type="project" value="InterPro"/>
</dbReference>
<accession>A0A4V1GME1</accession>
<dbReference type="AlphaFoldDB" id="A0A4V1GME1"/>
<proteinExistence type="predicted"/>
<organism evidence="1 2">
    <name type="scientific">Eubacterium maltosivorans</name>
    <dbReference type="NCBI Taxonomy" id="2041044"/>
    <lineage>
        <taxon>Bacteria</taxon>
        <taxon>Bacillati</taxon>
        <taxon>Bacillota</taxon>
        <taxon>Clostridia</taxon>
        <taxon>Eubacteriales</taxon>
        <taxon>Eubacteriaceae</taxon>
        <taxon>Eubacterium</taxon>
    </lineage>
</organism>
<evidence type="ECO:0000313" key="1">
    <source>
        <dbReference type="EMBL" id="QCT72966.1"/>
    </source>
</evidence>
<gene>
    <name evidence="1" type="ORF">CPZ25_017075</name>
</gene>
<evidence type="ECO:0000313" key="2">
    <source>
        <dbReference type="Proteomes" id="UP000218387"/>
    </source>
</evidence>
<dbReference type="EMBL" id="CP029487">
    <property type="protein sequence ID" value="QCT72966.1"/>
    <property type="molecule type" value="Genomic_DNA"/>
</dbReference>
<dbReference type="InterPro" id="IPR013785">
    <property type="entry name" value="Aldolase_TIM"/>
</dbReference>
<dbReference type="InterPro" id="IPR006699">
    <property type="entry name" value="GlpP"/>
</dbReference>
<protein>
    <submittedName>
        <fullName evidence="1">Glycerol-3-phosphate responsive antiterminator</fullName>
    </submittedName>
</protein>
<dbReference type="Gene3D" id="3.20.20.70">
    <property type="entry name" value="Aldolase class I"/>
    <property type="match status" value="1"/>
</dbReference>
<name>A0A4V1GME1_EUBML</name>
<dbReference type="PANTHER" id="PTHR35787:SF1">
    <property type="entry name" value="GLYCEROL UPTAKE OPERON ANTITERMINATOR REGULATORY PROTEIN"/>
    <property type="match status" value="1"/>
</dbReference>
<dbReference type="KEGG" id="emt:CPZ25_017075"/>
<dbReference type="GO" id="GO:0006355">
    <property type="term" value="P:regulation of DNA-templated transcription"/>
    <property type="evidence" value="ECO:0007669"/>
    <property type="project" value="InterPro"/>
</dbReference>
<dbReference type="Pfam" id="PF04309">
    <property type="entry name" value="G3P_antiterm"/>
    <property type="match status" value="1"/>
</dbReference>
<dbReference type="PIRSF" id="PIRSF016897">
    <property type="entry name" value="GlpP"/>
    <property type="match status" value="1"/>
</dbReference>
<keyword evidence="2" id="KW-1185">Reference proteome</keyword>
<dbReference type="Proteomes" id="UP000218387">
    <property type="component" value="Chromosome"/>
</dbReference>
<dbReference type="PANTHER" id="PTHR35787">
    <property type="entry name" value="GLYCEROL UPTAKE OPERON ANTITERMINATOR REGULATORY PROTEIN"/>
    <property type="match status" value="1"/>
</dbReference>
<dbReference type="SUPFAM" id="SSF110391">
    <property type="entry name" value="GlpP-like"/>
    <property type="match status" value="1"/>
</dbReference>
<sequence length="204" mass="22298">MRIFCIHFMEELKLSNLQTPLPAVIPAISNTADLVAFLDSYADPWVMVKLGDINTLPNIVRRVHEKHKKIIVHHDSINGLSPDRSGIRYLANIGVDAVNTTRLHCISTIQNEKMLAVLGLFIIDSSAVASAVRAVNENTPDFALLMPSSLPERIIRKIKSETGCPLLGGGLCASAGELNLLLKAGLEGVTTSEKALWHNQQKED</sequence>